<keyword evidence="1" id="KW-0812">Transmembrane</keyword>
<dbReference type="Proteomes" id="UP000044377">
    <property type="component" value="Unassembled WGS sequence"/>
</dbReference>
<reference evidence="3" key="1">
    <citation type="submission" date="2015-01" db="EMBL/GenBank/DDBJ databases">
        <authorList>
            <person name="Paterson Steve"/>
        </authorList>
    </citation>
    <scope>NUCLEOTIDE SEQUENCE [LARGE SCALE GENOMIC DNA]</scope>
    <source>
        <strain evidence="3">OBR1</strain>
    </source>
</reference>
<accession>A0A0G4K1Y0</accession>
<organism evidence="2 3">
    <name type="scientific">Brenneria goodwinii</name>
    <dbReference type="NCBI Taxonomy" id="1109412"/>
    <lineage>
        <taxon>Bacteria</taxon>
        <taxon>Pseudomonadati</taxon>
        <taxon>Pseudomonadota</taxon>
        <taxon>Gammaproteobacteria</taxon>
        <taxon>Enterobacterales</taxon>
        <taxon>Pectobacteriaceae</taxon>
        <taxon>Brenneria</taxon>
    </lineage>
</organism>
<evidence type="ECO:0000256" key="1">
    <source>
        <dbReference type="SAM" id="Phobius"/>
    </source>
</evidence>
<feature type="transmembrane region" description="Helical" evidence="1">
    <location>
        <begin position="21"/>
        <end position="39"/>
    </location>
</feature>
<keyword evidence="1" id="KW-1133">Transmembrane helix</keyword>
<keyword evidence="3" id="KW-1185">Reference proteome</keyword>
<name>A0A0G4K1Y0_9GAMM</name>
<sequence length="53" mass="6650">MNRFSFYEKKCVYRERRFKKIIAETFQLVCFHYVIYASIPHCLRNEFMTSRTF</sequence>
<proteinExistence type="predicted"/>
<protein>
    <submittedName>
        <fullName evidence="2">Uncharacterized protein</fullName>
    </submittedName>
</protein>
<evidence type="ECO:0000313" key="3">
    <source>
        <dbReference type="Proteomes" id="UP000044377"/>
    </source>
</evidence>
<gene>
    <name evidence="2" type="ORF">BN1221_04625</name>
</gene>
<dbReference type="STRING" id="1109412.BN1221_04625"/>
<dbReference type="AlphaFoldDB" id="A0A0G4K1Y0"/>
<dbReference type="EMBL" id="CGIG01000001">
    <property type="protein sequence ID" value="CPR20985.1"/>
    <property type="molecule type" value="Genomic_DNA"/>
</dbReference>
<evidence type="ECO:0000313" key="2">
    <source>
        <dbReference type="EMBL" id="CPR20985.1"/>
    </source>
</evidence>
<keyword evidence="1" id="KW-0472">Membrane</keyword>